<feature type="domain" description="Alcohol dehydrogenase iron-type/glycerol dehydrogenase GldA" evidence="12">
    <location>
        <begin position="9"/>
        <end position="154"/>
    </location>
</feature>
<evidence type="ECO:0000256" key="8">
    <source>
        <dbReference type="ARBA" id="ARBA00049006"/>
    </source>
</evidence>
<feature type="binding site" evidence="11">
    <location>
        <position position="38"/>
    </location>
    <ligand>
        <name>NAD(+)</name>
        <dbReference type="ChEBI" id="CHEBI:57540"/>
    </ligand>
</feature>
<dbReference type="PANTHER" id="PTHR43616">
    <property type="entry name" value="GLYCEROL DEHYDROGENASE"/>
    <property type="match status" value="1"/>
</dbReference>
<evidence type="ECO:0000259" key="12">
    <source>
        <dbReference type="Pfam" id="PF00465"/>
    </source>
</evidence>
<sequence>MRLNSLGFPQLYIQGPGAIDRLGEFCLRIGNRAFVLGDGFVLNLIGARMRSSSGEAGLAVSVDEFRGECCRPEIERLVAKARDAASDVIIAAGGGKAIDTGKVVADRLKLPFVSVPTIASTDGPVSSLAVEYTEDHRHVGVLRHDRAPTLVLVDSQIIADAPPRLLAAGMGDALATWYEAQMCRASGVENFRWGHISPTAMVLAQHCRDTILHHGVAALDALRRGVIDDDLERVIEANLFLSGTGFENTGVAAAHALDGALSRLTDVSGSHHGERVALGVLFLLLLVKDREQFDQVEDFLGRVGLPTRFAALGLGPFCEDELVALSQFVLRDGSPIRNMPDRISQAEIITALRYLDTGHPDDSRIAEG</sequence>
<dbReference type="NCBIfam" id="NF006941">
    <property type="entry name" value="PRK09423.1"/>
    <property type="match status" value="1"/>
</dbReference>
<evidence type="ECO:0000256" key="1">
    <source>
        <dbReference type="ARBA" id="ARBA00007358"/>
    </source>
</evidence>
<evidence type="ECO:0000256" key="3">
    <source>
        <dbReference type="ARBA" id="ARBA00023002"/>
    </source>
</evidence>
<dbReference type="GO" id="GO:0046872">
    <property type="term" value="F:metal ion binding"/>
    <property type="evidence" value="ECO:0007669"/>
    <property type="project" value="UniProtKB-KW"/>
</dbReference>
<keyword evidence="2 9" id="KW-0479">Metal-binding</keyword>
<comment type="similarity">
    <text evidence="1">Belongs to the iron-containing alcohol dehydrogenase family.</text>
</comment>
<comment type="pathway">
    <text evidence="5">Polyol metabolism; glycerol fermentation; glycerone phosphate from glycerol (oxidative route): step 1/2.</text>
</comment>
<dbReference type="InterPro" id="IPR016205">
    <property type="entry name" value="Glycerol_DH"/>
</dbReference>
<evidence type="ECO:0000256" key="2">
    <source>
        <dbReference type="ARBA" id="ARBA00022723"/>
    </source>
</evidence>
<evidence type="ECO:0000256" key="11">
    <source>
        <dbReference type="PIRSR" id="PIRSR000112-3"/>
    </source>
</evidence>
<dbReference type="Gene3D" id="1.20.1090.10">
    <property type="entry name" value="Dehydroquinate synthase-like - alpha domain"/>
    <property type="match status" value="1"/>
</dbReference>
<evidence type="ECO:0000313" key="13">
    <source>
        <dbReference type="EMBL" id="SEU08657.1"/>
    </source>
</evidence>
<evidence type="ECO:0000256" key="7">
    <source>
        <dbReference type="ARBA" id="ARBA00040132"/>
    </source>
</evidence>
<evidence type="ECO:0000256" key="5">
    <source>
        <dbReference type="ARBA" id="ARBA00037918"/>
    </source>
</evidence>
<dbReference type="EMBL" id="FOHO01000025">
    <property type="protein sequence ID" value="SEU08657.1"/>
    <property type="molecule type" value="Genomic_DNA"/>
</dbReference>
<dbReference type="GO" id="GO:0008888">
    <property type="term" value="F:glycerol dehydrogenase (NAD+) activity"/>
    <property type="evidence" value="ECO:0007669"/>
    <property type="project" value="UniProtKB-EC"/>
</dbReference>
<comment type="cofactor">
    <cofactor evidence="9">
        <name>Zn(2+)</name>
        <dbReference type="ChEBI" id="CHEBI:29105"/>
    </cofactor>
    <text evidence="9">Binds 1 zinc ion per subunit.</text>
</comment>
<keyword evidence="14" id="KW-1185">Reference proteome</keyword>
<dbReference type="InterPro" id="IPR001670">
    <property type="entry name" value="ADH_Fe/GldA"/>
</dbReference>
<dbReference type="PANTHER" id="PTHR43616:SF5">
    <property type="entry name" value="GLYCEROL DEHYDROGENASE 1"/>
    <property type="match status" value="1"/>
</dbReference>
<keyword evidence="4 11" id="KW-0520">NAD</keyword>
<feature type="binding site" evidence="9">
    <location>
        <position position="255"/>
    </location>
    <ligand>
        <name>glycerol</name>
        <dbReference type="ChEBI" id="CHEBI:17754"/>
    </ligand>
</feature>
<evidence type="ECO:0000256" key="4">
    <source>
        <dbReference type="ARBA" id="ARBA00023027"/>
    </source>
</evidence>
<feature type="binding site" evidence="11">
    <location>
        <position position="128"/>
    </location>
    <ligand>
        <name>NAD(+)</name>
        <dbReference type="ChEBI" id="CHEBI:57540"/>
    </ligand>
</feature>
<protein>
    <recommendedName>
        <fullName evidence="7">Glycerol dehydrogenase</fullName>
        <ecNumber evidence="6">1.1.1.6</ecNumber>
    </recommendedName>
</protein>
<dbReference type="Proteomes" id="UP000199180">
    <property type="component" value="Unassembled WGS sequence"/>
</dbReference>
<reference evidence="13 14" key="1">
    <citation type="submission" date="2016-10" db="EMBL/GenBank/DDBJ databases">
        <authorList>
            <person name="de Groot N.N."/>
        </authorList>
    </citation>
    <scope>NUCLEOTIDE SEQUENCE [LARGE SCALE GENOMIC DNA]</scope>
    <source>
        <strain evidence="13 14">DSM 17862</strain>
    </source>
</reference>
<keyword evidence="9" id="KW-0862">Zinc</keyword>
<feature type="binding site" evidence="11">
    <location>
        <begin position="117"/>
        <end position="120"/>
    </location>
    <ligand>
        <name>NAD(+)</name>
        <dbReference type="ChEBI" id="CHEBI:57540"/>
    </ligand>
</feature>
<dbReference type="STRING" id="364199.SAMN04489858_12523"/>
<organism evidence="13 14">
    <name type="scientific">Paracoccus homiensis</name>
    <dbReference type="NCBI Taxonomy" id="364199"/>
    <lineage>
        <taxon>Bacteria</taxon>
        <taxon>Pseudomonadati</taxon>
        <taxon>Pseudomonadota</taxon>
        <taxon>Alphaproteobacteria</taxon>
        <taxon>Rhodobacterales</taxon>
        <taxon>Paracoccaceae</taxon>
        <taxon>Paracoccus</taxon>
    </lineage>
</organism>
<feature type="binding site" evidence="11">
    <location>
        <position position="132"/>
    </location>
    <ligand>
        <name>NAD(+)</name>
        <dbReference type="ChEBI" id="CHEBI:57540"/>
    </ligand>
</feature>
<accession>A0A1I0JEV8</accession>
<evidence type="ECO:0000256" key="9">
    <source>
        <dbReference type="PIRSR" id="PIRSR000112-1"/>
    </source>
</evidence>
<evidence type="ECO:0000256" key="10">
    <source>
        <dbReference type="PIRSR" id="PIRSR000112-2"/>
    </source>
</evidence>
<dbReference type="CDD" id="cd08170">
    <property type="entry name" value="GlyDH"/>
    <property type="match status" value="1"/>
</dbReference>
<evidence type="ECO:0000313" key="14">
    <source>
        <dbReference type="Proteomes" id="UP000199180"/>
    </source>
</evidence>
<feature type="binding site" evidence="11">
    <location>
        <begin position="95"/>
        <end position="99"/>
    </location>
    <ligand>
        <name>NAD(+)</name>
        <dbReference type="ChEBI" id="CHEBI:57540"/>
    </ligand>
</feature>
<proteinExistence type="inferred from homology"/>
<comment type="catalytic activity">
    <reaction evidence="8">
        <text>glycerol + NAD(+) = dihydroxyacetone + NADH + H(+)</text>
        <dbReference type="Rhea" id="RHEA:13769"/>
        <dbReference type="ChEBI" id="CHEBI:15378"/>
        <dbReference type="ChEBI" id="CHEBI:16016"/>
        <dbReference type="ChEBI" id="CHEBI:17754"/>
        <dbReference type="ChEBI" id="CHEBI:57540"/>
        <dbReference type="ChEBI" id="CHEBI:57945"/>
        <dbReference type="EC" id="1.1.1.6"/>
    </reaction>
</comment>
<feature type="binding site" evidence="10">
    <location>
        <position position="122"/>
    </location>
    <ligand>
        <name>glycerol</name>
        <dbReference type="ChEBI" id="CHEBI:17754"/>
    </ligand>
</feature>
<dbReference type="PIRSF" id="PIRSF000112">
    <property type="entry name" value="Glycerol_dehydrogenase"/>
    <property type="match status" value="1"/>
</dbReference>
<name>A0A1I0JEV8_9RHOB</name>
<dbReference type="EC" id="1.1.1.6" evidence="6"/>
<dbReference type="PROSITE" id="PS00913">
    <property type="entry name" value="ADH_IRON_1"/>
    <property type="match status" value="1"/>
</dbReference>
<gene>
    <name evidence="13" type="ORF">SAMN04489858_12523</name>
</gene>
<dbReference type="RefSeq" id="WP_217645917.1">
    <property type="nucleotide sequence ID" value="NZ_FOHO01000025.1"/>
</dbReference>
<feature type="binding site" evidence="9">
    <location>
        <position position="172"/>
    </location>
    <ligand>
        <name>glycerol</name>
        <dbReference type="ChEBI" id="CHEBI:17754"/>
    </ligand>
</feature>
<feature type="binding site" evidence="9">
    <location>
        <position position="272"/>
    </location>
    <ligand>
        <name>glycerol</name>
        <dbReference type="ChEBI" id="CHEBI:17754"/>
    </ligand>
</feature>
<feature type="binding site" evidence="11">
    <location>
        <position position="126"/>
    </location>
    <ligand>
        <name>NAD(+)</name>
        <dbReference type="ChEBI" id="CHEBI:57540"/>
    </ligand>
</feature>
<dbReference type="Pfam" id="PF00465">
    <property type="entry name" value="Fe-ADH"/>
    <property type="match status" value="1"/>
</dbReference>
<dbReference type="AlphaFoldDB" id="A0A1I0JEV8"/>
<dbReference type="Gene3D" id="3.40.50.1970">
    <property type="match status" value="1"/>
</dbReference>
<evidence type="ECO:0000256" key="6">
    <source>
        <dbReference type="ARBA" id="ARBA00039147"/>
    </source>
</evidence>
<dbReference type="SUPFAM" id="SSF56796">
    <property type="entry name" value="Dehydroquinate synthase-like"/>
    <property type="match status" value="1"/>
</dbReference>
<keyword evidence="3" id="KW-0560">Oxidoreductase</keyword>
<dbReference type="InterPro" id="IPR018211">
    <property type="entry name" value="ADH_Fe_CS"/>
</dbReference>